<keyword evidence="4" id="KW-1185">Reference proteome</keyword>
<dbReference type="PROSITE" id="PS50195">
    <property type="entry name" value="PX"/>
    <property type="match status" value="1"/>
</dbReference>
<dbReference type="Pfam" id="PF00787">
    <property type="entry name" value="PX"/>
    <property type="match status" value="1"/>
</dbReference>
<feature type="region of interest" description="Disordered" evidence="1">
    <location>
        <begin position="645"/>
        <end position="681"/>
    </location>
</feature>
<feature type="region of interest" description="Disordered" evidence="1">
    <location>
        <begin position="580"/>
        <end position="630"/>
    </location>
</feature>
<reference evidence="3 4" key="1">
    <citation type="submission" date="2024-02" db="EMBL/GenBank/DDBJ databases">
        <authorList>
            <person name="Chen Y."/>
            <person name="Shah S."/>
            <person name="Dougan E. K."/>
            <person name="Thang M."/>
            <person name="Chan C."/>
        </authorList>
    </citation>
    <scope>NUCLEOTIDE SEQUENCE [LARGE SCALE GENOMIC DNA]</scope>
</reference>
<sequence>MQAGMDGEDSSCHEKFYEASISGYEDAGGHIEYSISLSHCSGVSWSLWRRFSEFLQLHEDLLLRCTADENQLPEGPEKSWMPPFSQSLLVEFCKQREVELGGYLKKLLSTPELLKMKPLAEFLGLRSPESPAGLRVVPRASGLELEVTPPDVETFPSARSELGGPVDGYWIEILNLETGNKHRLKREVGASGRLMQTARVGRLEAGRHCFACAAFNVAGCSSPVSVTVDPAVAGLAAQQMHQVPSVQRPQAQVGRYLPPFQEAACPHQGGLAQPVHPAPLLRQTQVEQVGQTRSSPQSSYPRGWGPVQTPSNTPQTPSVVQNHPRIQAQQPCRPLCPSNAGTSCRYADPAASRTGPKQQETGAKSAAHGPELEDESEELLCVVCLAAVFALHVLKRLFQNPDGAALFAVLRLGQQTTRSSPKARQRPPSQIIVKMRSTVPLGLPLAAYGPDMQGAEILAELPERSSPRGSVTLPLRFHAPKCTDGPSVEEPEQSGENRRAQGFIVTLDASVGGLGIESSNLRHPFFRGSSLRRPFTSFVPTDDWSPPETAKAAPEIAAPRGHPALPGRALRRCFSSASVRSGCQDSPTAHGSRPSLAGNSPRASPRRPRGAPTWPSWQASKVRSAERSCRLQRPESAPCISALVNGPQARHKPTGAGTKPLERKVRQKSAAPVGCADDAGGWTGESEDGYKMYKAGQADEGLSRYCQAFAAAVENFKGSRSQVLNSSSATLPSRRYAMPRPRSGIPFALKEPYPEAPRSGYLCSNISGINALLASRRNALSKSGVLDAASKPGGA</sequence>
<comment type="caution">
    <text evidence="3">The sequence shown here is derived from an EMBL/GenBank/DDBJ whole genome shotgun (WGS) entry which is preliminary data.</text>
</comment>
<dbReference type="InterPro" id="IPR001683">
    <property type="entry name" value="PX_dom"/>
</dbReference>
<feature type="compositionally biased region" description="Polar residues" evidence="1">
    <location>
        <begin position="580"/>
        <end position="589"/>
    </location>
</feature>
<evidence type="ECO:0000313" key="3">
    <source>
        <dbReference type="EMBL" id="CAK9041458.1"/>
    </source>
</evidence>
<feature type="compositionally biased region" description="Polar residues" evidence="1">
    <location>
        <begin position="285"/>
        <end position="300"/>
    </location>
</feature>
<accession>A0ABP0LQH7</accession>
<dbReference type="EMBL" id="CAXAMN010013669">
    <property type="protein sequence ID" value="CAK9041458.1"/>
    <property type="molecule type" value="Genomic_DNA"/>
</dbReference>
<feature type="region of interest" description="Disordered" evidence="1">
    <location>
        <begin position="347"/>
        <end position="370"/>
    </location>
</feature>
<dbReference type="SUPFAM" id="SSF64268">
    <property type="entry name" value="PX domain"/>
    <property type="match status" value="1"/>
</dbReference>
<organism evidence="3 4">
    <name type="scientific">Durusdinium trenchii</name>
    <dbReference type="NCBI Taxonomy" id="1381693"/>
    <lineage>
        <taxon>Eukaryota</taxon>
        <taxon>Sar</taxon>
        <taxon>Alveolata</taxon>
        <taxon>Dinophyceae</taxon>
        <taxon>Suessiales</taxon>
        <taxon>Symbiodiniaceae</taxon>
        <taxon>Durusdinium</taxon>
    </lineage>
</organism>
<evidence type="ECO:0000256" key="1">
    <source>
        <dbReference type="SAM" id="MobiDB-lite"/>
    </source>
</evidence>
<evidence type="ECO:0000259" key="2">
    <source>
        <dbReference type="PROSITE" id="PS50195"/>
    </source>
</evidence>
<dbReference type="SMART" id="SM00312">
    <property type="entry name" value="PX"/>
    <property type="match status" value="1"/>
</dbReference>
<dbReference type="Gene3D" id="3.30.1520.10">
    <property type="entry name" value="Phox-like domain"/>
    <property type="match status" value="1"/>
</dbReference>
<feature type="domain" description="PX" evidence="2">
    <location>
        <begin position="11"/>
        <end position="130"/>
    </location>
</feature>
<dbReference type="InterPro" id="IPR036871">
    <property type="entry name" value="PX_dom_sf"/>
</dbReference>
<feature type="region of interest" description="Disordered" evidence="1">
    <location>
        <begin position="480"/>
        <end position="499"/>
    </location>
</feature>
<gene>
    <name evidence="3" type="ORF">CCMP2556_LOCUS22222</name>
</gene>
<dbReference type="Proteomes" id="UP001642484">
    <property type="component" value="Unassembled WGS sequence"/>
</dbReference>
<name>A0ABP0LQH7_9DINO</name>
<feature type="region of interest" description="Disordered" evidence="1">
    <location>
        <begin position="285"/>
        <end position="321"/>
    </location>
</feature>
<proteinExistence type="predicted"/>
<feature type="region of interest" description="Disordered" evidence="1">
    <location>
        <begin position="538"/>
        <end position="564"/>
    </location>
</feature>
<feature type="compositionally biased region" description="Polar residues" evidence="1">
    <location>
        <begin position="308"/>
        <end position="321"/>
    </location>
</feature>
<dbReference type="CDD" id="cd06093">
    <property type="entry name" value="PX_domain"/>
    <property type="match status" value="1"/>
</dbReference>
<protein>
    <recommendedName>
        <fullName evidence="2">PX domain-containing protein</fullName>
    </recommendedName>
</protein>
<evidence type="ECO:0000313" key="4">
    <source>
        <dbReference type="Proteomes" id="UP001642484"/>
    </source>
</evidence>